<dbReference type="PANTHER" id="PTHR33529">
    <property type="entry name" value="SLR0882 PROTEIN-RELATED"/>
    <property type="match status" value="1"/>
</dbReference>
<sequence>MTQIERYIFRIAAGAFLACLIGLTGTIWVTQALRELDLITAKGQTLIVFFLITGLSVPTLITVIAPVALFIAVVYALNRLNGDSELIVMSAAGMQPRRILRPFLTLGLIVSAGVAFLTIQVMPSSFQELRDVLTRVRGDFIANVVKEGQFTELDSGITFHFRERGPGGTLQGIFIQDKREAGKTVVYLAEQGQAVDYEGQSYLALEKGSIHRQQKDSRDSSIITFERYTVDLAAFTPPDGEIVYKPRERSTAQLLFPDTTETYYQTQKGRFRAEVHDRLSAWLYPLALTLIAFAALGDPRTTRQGRGLAMAGAVVAVIVLRIAGFAASSAAVRSQGAVIAIYAAPALALAISCLVVFNGAAVRDWNARVSRTLTNLGRAMMRRPRLGDG</sequence>
<evidence type="ECO:0000256" key="4">
    <source>
        <dbReference type="ARBA" id="ARBA00022989"/>
    </source>
</evidence>
<feature type="transmembrane region" description="Helical" evidence="6">
    <location>
        <begin position="279"/>
        <end position="296"/>
    </location>
</feature>
<dbReference type="GO" id="GO:0043190">
    <property type="term" value="C:ATP-binding cassette (ABC) transporter complex"/>
    <property type="evidence" value="ECO:0007669"/>
    <property type="project" value="InterPro"/>
</dbReference>
<protein>
    <submittedName>
        <fullName evidence="7">Lipopolysaccharide export system permease protein LptF</fullName>
    </submittedName>
</protein>
<evidence type="ECO:0000256" key="6">
    <source>
        <dbReference type="SAM" id="Phobius"/>
    </source>
</evidence>
<evidence type="ECO:0000256" key="3">
    <source>
        <dbReference type="ARBA" id="ARBA00022692"/>
    </source>
</evidence>
<dbReference type="GO" id="GO:0015920">
    <property type="term" value="P:lipopolysaccharide transport"/>
    <property type="evidence" value="ECO:0007669"/>
    <property type="project" value="TreeGrafter"/>
</dbReference>
<dbReference type="EMBL" id="LR743504">
    <property type="protein sequence ID" value="CAA2103254.1"/>
    <property type="molecule type" value="Genomic_DNA"/>
</dbReference>
<reference evidence="7" key="1">
    <citation type="submission" date="2019-12" db="EMBL/GenBank/DDBJ databases">
        <authorList>
            <person name="Cremers G."/>
        </authorList>
    </citation>
    <scope>NUCLEOTIDE SEQUENCE</scope>
    <source>
        <strain evidence="7">Mbul1</strain>
    </source>
</reference>
<evidence type="ECO:0000256" key="5">
    <source>
        <dbReference type="ARBA" id="ARBA00023136"/>
    </source>
</evidence>
<feature type="transmembrane region" description="Helical" evidence="6">
    <location>
        <begin position="49"/>
        <end position="78"/>
    </location>
</feature>
<feature type="transmembrane region" description="Helical" evidence="6">
    <location>
        <begin position="99"/>
        <end position="122"/>
    </location>
</feature>
<evidence type="ECO:0000313" key="7">
    <source>
        <dbReference type="EMBL" id="CAA2103254.1"/>
    </source>
</evidence>
<keyword evidence="2" id="KW-1003">Cell membrane</keyword>
<dbReference type="NCBIfam" id="TIGR04407">
    <property type="entry name" value="LptF_YjgP"/>
    <property type="match status" value="1"/>
</dbReference>
<proteinExistence type="predicted"/>
<dbReference type="AlphaFoldDB" id="A0A679J5M6"/>
<gene>
    <name evidence="7" type="primary">lptF</name>
    <name evidence="7" type="ORF">MBUL_02100</name>
</gene>
<organism evidence="7">
    <name type="scientific">Methylobacterium bullatum</name>
    <dbReference type="NCBI Taxonomy" id="570505"/>
    <lineage>
        <taxon>Bacteria</taxon>
        <taxon>Pseudomonadati</taxon>
        <taxon>Pseudomonadota</taxon>
        <taxon>Alphaproteobacteria</taxon>
        <taxon>Hyphomicrobiales</taxon>
        <taxon>Methylobacteriaceae</taxon>
        <taxon>Methylobacterium</taxon>
    </lineage>
</organism>
<name>A0A679J5M6_9HYPH</name>
<dbReference type="GO" id="GO:0055085">
    <property type="term" value="P:transmembrane transport"/>
    <property type="evidence" value="ECO:0007669"/>
    <property type="project" value="InterPro"/>
</dbReference>
<dbReference type="InterPro" id="IPR005495">
    <property type="entry name" value="LptG/LptF_permease"/>
</dbReference>
<feature type="transmembrane region" description="Helical" evidence="6">
    <location>
        <begin position="339"/>
        <end position="361"/>
    </location>
</feature>
<dbReference type="PANTHER" id="PTHR33529:SF6">
    <property type="entry name" value="YJGP_YJGQ FAMILY PERMEASE"/>
    <property type="match status" value="1"/>
</dbReference>
<feature type="transmembrane region" description="Helical" evidence="6">
    <location>
        <begin position="7"/>
        <end position="29"/>
    </location>
</feature>
<keyword evidence="4 6" id="KW-1133">Transmembrane helix</keyword>
<dbReference type="InterPro" id="IPR030922">
    <property type="entry name" value="LptF"/>
</dbReference>
<accession>A0A679J5M6</accession>
<comment type="subcellular location">
    <subcellularLocation>
        <location evidence="1">Cell membrane</location>
        <topology evidence="1">Multi-pass membrane protein</topology>
    </subcellularLocation>
</comment>
<evidence type="ECO:0000256" key="2">
    <source>
        <dbReference type="ARBA" id="ARBA00022475"/>
    </source>
</evidence>
<keyword evidence="3 6" id="KW-0812">Transmembrane</keyword>
<dbReference type="Pfam" id="PF03739">
    <property type="entry name" value="LptF_LptG"/>
    <property type="match status" value="1"/>
</dbReference>
<evidence type="ECO:0000256" key="1">
    <source>
        <dbReference type="ARBA" id="ARBA00004651"/>
    </source>
</evidence>
<feature type="transmembrane region" description="Helical" evidence="6">
    <location>
        <begin position="308"/>
        <end position="327"/>
    </location>
</feature>
<keyword evidence="5 6" id="KW-0472">Membrane</keyword>